<dbReference type="SUPFAM" id="SSF56935">
    <property type="entry name" value="Porins"/>
    <property type="match status" value="1"/>
</dbReference>
<protein>
    <submittedName>
        <fullName evidence="1">Carbohydrate porin</fullName>
    </submittedName>
</protein>
<comment type="caution">
    <text evidence="1">The sequence shown here is derived from an EMBL/GenBank/DDBJ whole genome shotgun (WGS) entry which is preliminary data.</text>
</comment>
<evidence type="ECO:0000313" key="1">
    <source>
        <dbReference type="EMBL" id="MFC7091586.1"/>
    </source>
</evidence>
<dbReference type="InterPro" id="IPR016963">
    <property type="entry name" value="Glycoporin_RafY"/>
</dbReference>
<dbReference type="Proteomes" id="UP001596411">
    <property type="component" value="Unassembled WGS sequence"/>
</dbReference>
<evidence type="ECO:0000313" key="2">
    <source>
        <dbReference type="Proteomes" id="UP001596411"/>
    </source>
</evidence>
<gene>
    <name evidence="1" type="ORF">ACFQH5_18745</name>
</gene>
<dbReference type="EMBL" id="JBHSZP010000038">
    <property type="protein sequence ID" value="MFC7091586.1"/>
    <property type="molecule type" value="Genomic_DNA"/>
</dbReference>
<organism evidence="1 2">
    <name type="scientific">Halomonas salifodinae</name>
    <dbReference type="NCBI Taxonomy" id="438745"/>
    <lineage>
        <taxon>Bacteria</taxon>
        <taxon>Pseudomonadati</taxon>
        <taxon>Pseudomonadota</taxon>
        <taxon>Gammaproteobacteria</taxon>
        <taxon>Oceanospirillales</taxon>
        <taxon>Halomonadaceae</taxon>
        <taxon>Halomonas</taxon>
    </lineage>
</organism>
<accession>A0ABW2F4X4</accession>
<sequence length="372" mass="40453">MGSFALAATAPAFAGITLENEQGRLSFGGDVELDINSYNTQSGPIFTDDEIDTSDEYNQTGRILLDVSGERTSATGNYARFKTQPLIQTDGGFGLDDAWLALGNPGGLELKIGRFEAFDLFPLGQDVFVGYSGDTSDGLYADGQGYVYQAKEGRGRAGNSGQVLLSQRSGDLYAELATLFGDRTDLFENGNNGGTYHGFALEESKNSFIVRPVLAWTPGPWTLAVGAETNLVDDALVDERGEDISDRTGYGTRLSYAAGDWSVNANLAYLDAHQEDNLTLGLNALWGNAGLGYIHAHNEIDEVKPGAMGTLTEPGEYTVDTLYASYRFPDAIGIENFDLYLGAFYSRVDHEEIDDLDDADRYGGRLRFKYHF</sequence>
<keyword evidence="2" id="KW-1185">Reference proteome</keyword>
<dbReference type="RefSeq" id="WP_346061306.1">
    <property type="nucleotide sequence ID" value="NZ_BAAADR010000004.1"/>
</dbReference>
<proteinExistence type="predicted"/>
<reference evidence="2" key="1">
    <citation type="journal article" date="2019" name="Int. J. Syst. Evol. Microbiol.">
        <title>The Global Catalogue of Microorganisms (GCM) 10K type strain sequencing project: providing services to taxonomists for standard genome sequencing and annotation.</title>
        <authorList>
            <consortium name="The Broad Institute Genomics Platform"/>
            <consortium name="The Broad Institute Genome Sequencing Center for Infectious Disease"/>
            <person name="Wu L."/>
            <person name="Ma J."/>
        </authorList>
    </citation>
    <scope>NUCLEOTIDE SEQUENCE [LARGE SCALE GENOMIC DNA]</scope>
    <source>
        <strain evidence="2">CGMCC 1.13666</strain>
    </source>
</reference>
<name>A0ABW2F4X4_9GAMM</name>
<dbReference type="Pfam" id="PF16966">
    <property type="entry name" value="Porin_8"/>
    <property type="match status" value="1"/>
</dbReference>